<sequence length="253" mass="28079">MALDELPWAPFFVMLTVGGATAFFLDLLVAYLSYSFATSPWFFLGVGTLFMACIDEITKYITYISSVRRDMKEELSRPCICWLMARAAAGYSLLLTLFLVIYVALYSLQEQLRYLIPFILLDIVNNISCSALSGVWLYVRKHHKHSPHPTAPTRLEETCMDSVIGPAICIRYIYYIAAFSFIFMDGSTTHVLLYIGVNVVYALCVGVIVAISFYYLDPDSNSDTAATTAAADPSKQAAHTADTDVVFADGSRA</sequence>
<feature type="transmembrane region" description="Helical" evidence="1">
    <location>
        <begin position="12"/>
        <end position="34"/>
    </location>
</feature>
<gene>
    <name evidence="3" type="primary">Aste57867_12739</name>
    <name evidence="2" type="ORF">As57867_012691</name>
    <name evidence="3" type="ORF">ASTE57867_12739</name>
</gene>
<keyword evidence="4" id="KW-1185">Reference proteome</keyword>
<dbReference type="EMBL" id="VJMH01005388">
    <property type="protein sequence ID" value="KAF0696546.1"/>
    <property type="molecule type" value="Genomic_DNA"/>
</dbReference>
<dbReference type="OrthoDB" id="65709at2759"/>
<accession>A0A485KWS9</accession>
<evidence type="ECO:0000313" key="2">
    <source>
        <dbReference type="EMBL" id="KAF0696546.1"/>
    </source>
</evidence>
<keyword evidence="1" id="KW-1133">Transmembrane helix</keyword>
<name>A0A485KWS9_9STRA</name>
<reference evidence="2" key="2">
    <citation type="submission" date="2019-06" db="EMBL/GenBank/DDBJ databases">
        <title>Genomics analysis of Aphanomyces spp. identifies a new class of oomycete effector associated with host adaptation.</title>
        <authorList>
            <person name="Gaulin E."/>
        </authorList>
    </citation>
    <scope>NUCLEOTIDE SEQUENCE</scope>
    <source>
        <strain evidence="2">CBS 578.67</strain>
    </source>
</reference>
<feature type="transmembrane region" description="Helical" evidence="1">
    <location>
        <begin position="79"/>
        <end position="108"/>
    </location>
</feature>
<dbReference type="EMBL" id="CAADRA010005409">
    <property type="protein sequence ID" value="VFT89589.1"/>
    <property type="molecule type" value="Genomic_DNA"/>
</dbReference>
<feature type="transmembrane region" description="Helical" evidence="1">
    <location>
        <begin position="40"/>
        <end position="58"/>
    </location>
</feature>
<evidence type="ECO:0000256" key="1">
    <source>
        <dbReference type="SAM" id="Phobius"/>
    </source>
</evidence>
<keyword evidence="1" id="KW-0472">Membrane</keyword>
<evidence type="ECO:0000313" key="4">
    <source>
        <dbReference type="Proteomes" id="UP000332933"/>
    </source>
</evidence>
<feature type="transmembrane region" description="Helical" evidence="1">
    <location>
        <begin position="163"/>
        <end position="184"/>
    </location>
</feature>
<keyword evidence="1" id="KW-0812">Transmembrane</keyword>
<feature type="transmembrane region" description="Helical" evidence="1">
    <location>
        <begin position="114"/>
        <end position="139"/>
    </location>
</feature>
<reference evidence="3 4" key="1">
    <citation type="submission" date="2019-03" db="EMBL/GenBank/DDBJ databases">
        <authorList>
            <person name="Gaulin E."/>
            <person name="Dumas B."/>
        </authorList>
    </citation>
    <scope>NUCLEOTIDE SEQUENCE [LARGE SCALE GENOMIC DNA]</scope>
    <source>
        <strain evidence="3">CBS 568.67</strain>
    </source>
</reference>
<feature type="transmembrane region" description="Helical" evidence="1">
    <location>
        <begin position="190"/>
        <end position="216"/>
    </location>
</feature>
<dbReference type="Proteomes" id="UP000332933">
    <property type="component" value="Unassembled WGS sequence"/>
</dbReference>
<evidence type="ECO:0000313" key="3">
    <source>
        <dbReference type="EMBL" id="VFT89589.1"/>
    </source>
</evidence>
<proteinExistence type="predicted"/>
<protein>
    <submittedName>
        <fullName evidence="3">Aste57867_12739 protein</fullName>
    </submittedName>
</protein>
<dbReference type="AlphaFoldDB" id="A0A485KWS9"/>
<organism evidence="3 4">
    <name type="scientific">Aphanomyces stellatus</name>
    <dbReference type="NCBI Taxonomy" id="120398"/>
    <lineage>
        <taxon>Eukaryota</taxon>
        <taxon>Sar</taxon>
        <taxon>Stramenopiles</taxon>
        <taxon>Oomycota</taxon>
        <taxon>Saprolegniomycetes</taxon>
        <taxon>Saprolegniales</taxon>
        <taxon>Verrucalvaceae</taxon>
        <taxon>Aphanomyces</taxon>
    </lineage>
</organism>